<keyword evidence="2" id="KW-1185">Reference proteome</keyword>
<dbReference type="AlphaFoldDB" id="A0A0D3BWZ6"/>
<proteinExistence type="predicted"/>
<organism evidence="1 2">
    <name type="scientific">Brassica oleracea var. oleracea</name>
    <dbReference type="NCBI Taxonomy" id="109376"/>
    <lineage>
        <taxon>Eukaryota</taxon>
        <taxon>Viridiplantae</taxon>
        <taxon>Streptophyta</taxon>
        <taxon>Embryophyta</taxon>
        <taxon>Tracheophyta</taxon>
        <taxon>Spermatophyta</taxon>
        <taxon>Magnoliopsida</taxon>
        <taxon>eudicotyledons</taxon>
        <taxon>Gunneridae</taxon>
        <taxon>Pentapetalae</taxon>
        <taxon>rosids</taxon>
        <taxon>malvids</taxon>
        <taxon>Brassicales</taxon>
        <taxon>Brassicaceae</taxon>
        <taxon>Brassiceae</taxon>
        <taxon>Brassica</taxon>
    </lineage>
</organism>
<reference evidence="1 2" key="1">
    <citation type="journal article" date="2014" name="Genome Biol.">
        <title>Transcriptome and methylome profiling reveals relics of genome dominance in the mesopolyploid Brassica oleracea.</title>
        <authorList>
            <person name="Parkin I.A."/>
            <person name="Koh C."/>
            <person name="Tang H."/>
            <person name="Robinson S.J."/>
            <person name="Kagale S."/>
            <person name="Clarke W.E."/>
            <person name="Town C.D."/>
            <person name="Nixon J."/>
            <person name="Krishnakumar V."/>
            <person name="Bidwell S.L."/>
            <person name="Denoeud F."/>
            <person name="Belcram H."/>
            <person name="Links M.G."/>
            <person name="Just J."/>
            <person name="Clarke C."/>
            <person name="Bender T."/>
            <person name="Huebert T."/>
            <person name="Mason A.S."/>
            <person name="Pires J.C."/>
            <person name="Barker G."/>
            <person name="Moore J."/>
            <person name="Walley P.G."/>
            <person name="Manoli S."/>
            <person name="Batley J."/>
            <person name="Edwards D."/>
            <person name="Nelson M.N."/>
            <person name="Wang X."/>
            <person name="Paterson A.H."/>
            <person name="King G."/>
            <person name="Bancroft I."/>
            <person name="Chalhoub B."/>
            <person name="Sharpe A.G."/>
        </authorList>
    </citation>
    <scope>NUCLEOTIDE SEQUENCE</scope>
    <source>
        <strain evidence="1 2">cv. TO1000</strain>
    </source>
</reference>
<dbReference type="Proteomes" id="UP000032141">
    <property type="component" value="Chromosome C4"/>
</dbReference>
<evidence type="ECO:0000313" key="1">
    <source>
        <dbReference type="EnsemblPlants" id="Bo4g108140.1"/>
    </source>
</evidence>
<reference evidence="1" key="2">
    <citation type="submission" date="2015-03" db="UniProtKB">
        <authorList>
            <consortium name="EnsemblPlants"/>
        </authorList>
    </citation>
    <scope>IDENTIFICATION</scope>
</reference>
<accession>A0A0D3BWZ6</accession>
<dbReference type="Gramene" id="Bo4g108140.1">
    <property type="protein sequence ID" value="Bo4g108140.1"/>
    <property type="gene ID" value="Bo4g108140"/>
</dbReference>
<sequence>MKEFASDLERDLDELCKNEKHHTQLKEETLSHREGWQRTKRKQKWSKSRRFKFKINPEEQLGSCLTFSGHSLKDDCTENEAWFKYIKTTLGRGVPFQILLENFYGKKLHGCMVLMVLEQVTDRDTLVPQHTPFKGFKFQHVKNVDWLITVFVLSWLRTTSKKGKAEIIQRDSTESKPEKLQRASKHRMCVPLPSGGILTPNGLQSFGLSGLGSNIGFERLHYMLERVWEPILVPRSPKRISHFFLNVFETWHSFDTNPLLAIFLKNL</sequence>
<dbReference type="EnsemblPlants" id="Bo4g108140.1">
    <property type="protein sequence ID" value="Bo4g108140.1"/>
    <property type="gene ID" value="Bo4g108140"/>
</dbReference>
<name>A0A0D3BWZ6_BRAOL</name>
<protein>
    <submittedName>
        <fullName evidence="1">Uncharacterized protein</fullName>
    </submittedName>
</protein>
<evidence type="ECO:0000313" key="2">
    <source>
        <dbReference type="Proteomes" id="UP000032141"/>
    </source>
</evidence>
<dbReference type="HOGENOM" id="CLU_1043314_0_0_1"/>
<dbReference type="STRING" id="109376.A0A0D3BWZ6"/>